<dbReference type="EMBL" id="LAVV01003377">
    <property type="protein sequence ID" value="KNZ62173.1"/>
    <property type="molecule type" value="Genomic_DNA"/>
</dbReference>
<protein>
    <submittedName>
        <fullName evidence="1">Uncharacterized protein</fullName>
    </submittedName>
</protein>
<sequence length="92" mass="10194">MLLNTTILNTPCNKAIGVSRDIEPPIPVIDIHNVWDVFSSILSPIKAYNQSWLSNPSNLILFCNVTKAKTTRRPTCTVAEEKTMAAPARPML</sequence>
<evidence type="ECO:0000313" key="2">
    <source>
        <dbReference type="Proteomes" id="UP000037035"/>
    </source>
</evidence>
<gene>
    <name evidence="1" type="ORF">VP01_1303g2</name>
</gene>
<evidence type="ECO:0000313" key="1">
    <source>
        <dbReference type="EMBL" id="KNZ62173.1"/>
    </source>
</evidence>
<organism evidence="1 2">
    <name type="scientific">Puccinia sorghi</name>
    <dbReference type="NCBI Taxonomy" id="27349"/>
    <lineage>
        <taxon>Eukaryota</taxon>
        <taxon>Fungi</taxon>
        <taxon>Dikarya</taxon>
        <taxon>Basidiomycota</taxon>
        <taxon>Pucciniomycotina</taxon>
        <taxon>Pucciniomycetes</taxon>
        <taxon>Pucciniales</taxon>
        <taxon>Pucciniaceae</taxon>
        <taxon>Puccinia</taxon>
    </lineage>
</organism>
<dbReference type="AlphaFoldDB" id="A0A0L6VN35"/>
<dbReference type="Proteomes" id="UP000037035">
    <property type="component" value="Unassembled WGS sequence"/>
</dbReference>
<dbReference type="VEuPathDB" id="FungiDB:VP01_1303g2"/>
<comment type="caution">
    <text evidence="1">The sequence shown here is derived from an EMBL/GenBank/DDBJ whole genome shotgun (WGS) entry which is preliminary data.</text>
</comment>
<proteinExistence type="predicted"/>
<reference evidence="1 2" key="1">
    <citation type="submission" date="2015-08" db="EMBL/GenBank/DDBJ databases">
        <title>Next Generation Sequencing and Analysis of the Genome of Puccinia sorghi L Schw, the Causal Agent of Maize Common Rust.</title>
        <authorList>
            <person name="Rochi L."/>
            <person name="Burguener G."/>
            <person name="Darino M."/>
            <person name="Turjanski A."/>
            <person name="Kreff E."/>
            <person name="Dieguez M.J."/>
            <person name="Sacco F."/>
        </authorList>
    </citation>
    <scope>NUCLEOTIDE SEQUENCE [LARGE SCALE GENOMIC DNA]</scope>
    <source>
        <strain evidence="1 2">RO10H11247</strain>
    </source>
</reference>
<accession>A0A0L6VN35</accession>
<name>A0A0L6VN35_9BASI</name>
<keyword evidence="2" id="KW-1185">Reference proteome</keyword>